<proteinExistence type="predicted"/>
<organism evidence="1 2">
    <name type="scientific">Streptococcus vestibularis</name>
    <dbReference type="NCBI Taxonomy" id="1343"/>
    <lineage>
        <taxon>Bacteria</taxon>
        <taxon>Bacillati</taxon>
        <taxon>Bacillota</taxon>
        <taxon>Bacilli</taxon>
        <taxon>Lactobacillales</taxon>
        <taxon>Streptococcaceae</taxon>
        <taxon>Streptococcus</taxon>
    </lineage>
</organism>
<protein>
    <recommendedName>
        <fullName evidence="3">Sodium transporter</fullName>
    </recommendedName>
</protein>
<gene>
    <name evidence="1" type="ORF">SSSS39_01909</name>
</gene>
<evidence type="ECO:0000313" key="2">
    <source>
        <dbReference type="Proteomes" id="UP000380217"/>
    </source>
</evidence>
<dbReference type="EMBL" id="CABHNJ010000030">
    <property type="protein sequence ID" value="VUX07949.1"/>
    <property type="molecule type" value="Genomic_DNA"/>
</dbReference>
<evidence type="ECO:0008006" key="3">
    <source>
        <dbReference type="Google" id="ProtNLM"/>
    </source>
</evidence>
<name>A0A564TL38_STRVE</name>
<dbReference type="AlphaFoldDB" id="A0A564TL38"/>
<accession>A0A564TL38</accession>
<evidence type="ECO:0000313" key="1">
    <source>
        <dbReference type="EMBL" id="VUX07949.1"/>
    </source>
</evidence>
<sequence length="131" mass="14637">MNDLKTLLNHLPYKLAAYDATGTFLYDNGGADGSFFPRESENLPDWILSEVLASPNKEMSYQIPTDSFDQILIQTYQAAIDNEGKVLGFWETIYNLKQPLKTYLDNSAQALVAWSDATSGASFKEEADNLD</sequence>
<reference evidence="1 2" key="1">
    <citation type="submission" date="2019-07" db="EMBL/GenBank/DDBJ databases">
        <authorList>
            <person name="Hibberd C M."/>
            <person name="Gehrig L. J."/>
            <person name="Chang H.-W."/>
            <person name="Venkatesh S."/>
        </authorList>
    </citation>
    <scope>NUCLEOTIDE SEQUENCE [LARGE SCALE GENOMIC DNA]</scope>
    <source>
        <strain evidence="1">Streptococcus_salivarius_SS_Bg39</strain>
    </source>
</reference>
<dbReference type="Proteomes" id="UP000380217">
    <property type="component" value="Unassembled WGS sequence"/>
</dbReference>
<dbReference type="RefSeq" id="WP_154864828.1">
    <property type="nucleotide sequence ID" value="NZ_CABHNJ010000030.1"/>
</dbReference>